<sequence>MTSTMSRLLPSELVVREISERDQDIVDEFLSAERISSMSDSGFTEADDETRQHVISYISAGIARGWFVELPGHGPLCLQLYMPFGVPGVWSGDVINGPGASGVGRPGVGTACMAAVLDALFAGDDVHRLMGFVSVTNVPSLRMCDRLGFTREGLVREQMPSPDGRVDAVVMGLLSREWRGAAAIEEQLVR</sequence>
<dbReference type="GO" id="GO:0016747">
    <property type="term" value="F:acyltransferase activity, transferring groups other than amino-acyl groups"/>
    <property type="evidence" value="ECO:0007669"/>
    <property type="project" value="InterPro"/>
</dbReference>
<dbReference type="Pfam" id="PF13302">
    <property type="entry name" value="Acetyltransf_3"/>
    <property type="match status" value="1"/>
</dbReference>
<accession>A0A934V6X6</accession>
<dbReference type="Proteomes" id="UP000635245">
    <property type="component" value="Unassembled WGS sequence"/>
</dbReference>
<comment type="caution">
    <text evidence="2">The sequence shown here is derived from an EMBL/GenBank/DDBJ whole genome shotgun (WGS) entry which is preliminary data.</text>
</comment>
<evidence type="ECO:0000313" key="2">
    <source>
        <dbReference type="EMBL" id="MBK1787992.1"/>
    </source>
</evidence>
<organism evidence="2 3">
    <name type="scientific">Prauserella cavernicola</name>
    <dbReference type="NCBI Taxonomy" id="2800127"/>
    <lineage>
        <taxon>Bacteria</taxon>
        <taxon>Bacillati</taxon>
        <taxon>Actinomycetota</taxon>
        <taxon>Actinomycetes</taxon>
        <taxon>Pseudonocardiales</taxon>
        <taxon>Pseudonocardiaceae</taxon>
        <taxon>Prauserella</taxon>
    </lineage>
</organism>
<keyword evidence="3" id="KW-1185">Reference proteome</keyword>
<dbReference type="EMBL" id="JAENJH010000008">
    <property type="protein sequence ID" value="MBK1787992.1"/>
    <property type="molecule type" value="Genomic_DNA"/>
</dbReference>
<feature type="domain" description="N-acetyltransferase" evidence="1">
    <location>
        <begin position="13"/>
        <end position="150"/>
    </location>
</feature>
<protein>
    <submittedName>
        <fullName evidence="2">GNAT family N-acetyltransferase</fullName>
    </submittedName>
</protein>
<evidence type="ECO:0000313" key="3">
    <source>
        <dbReference type="Proteomes" id="UP000635245"/>
    </source>
</evidence>
<gene>
    <name evidence="2" type="ORF">JHE00_26980</name>
</gene>
<dbReference type="Gene3D" id="3.40.630.30">
    <property type="match status" value="1"/>
</dbReference>
<name>A0A934V6X6_9PSEU</name>
<dbReference type="AlphaFoldDB" id="A0A934V6X6"/>
<evidence type="ECO:0000259" key="1">
    <source>
        <dbReference type="Pfam" id="PF13302"/>
    </source>
</evidence>
<reference evidence="2" key="1">
    <citation type="submission" date="2020-12" db="EMBL/GenBank/DDBJ databases">
        <title>Prauserella sp. ASG 168, a novel actinomycete isolated from cave rock.</title>
        <authorList>
            <person name="Suriyachadkun C."/>
        </authorList>
    </citation>
    <scope>NUCLEOTIDE SEQUENCE</scope>
    <source>
        <strain evidence="2">ASG 168</strain>
    </source>
</reference>
<dbReference type="InterPro" id="IPR000182">
    <property type="entry name" value="GNAT_dom"/>
</dbReference>
<proteinExistence type="predicted"/>
<dbReference type="SUPFAM" id="SSF55729">
    <property type="entry name" value="Acyl-CoA N-acyltransferases (Nat)"/>
    <property type="match status" value="1"/>
</dbReference>
<dbReference type="InterPro" id="IPR016181">
    <property type="entry name" value="Acyl_CoA_acyltransferase"/>
</dbReference>
<dbReference type="RefSeq" id="WP_200323252.1">
    <property type="nucleotide sequence ID" value="NZ_JAENJH010000008.1"/>
</dbReference>